<dbReference type="RefSeq" id="WP_192750875.1">
    <property type="nucleotide sequence ID" value="NZ_BAABJL010000109.1"/>
</dbReference>
<keyword evidence="2" id="KW-0812">Transmembrane</keyword>
<evidence type="ECO:0000259" key="3">
    <source>
        <dbReference type="Pfam" id="PF18915"/>
    </source>
</evidence>
<accession>A0A927R9S7</accession>
<feature type="region of interest" description="Disordered" evidence="1">
    <location>
        <begin position="259"/>
        <end position="353"/>
    </location>
</feature>
<keyword evidence="2" id="KW-0472">Membrane</keyword>
<dbReference type="InterPro" id="IPR043725">
    <property type="entry name" value="DUF5667"/>
</dbReference>
<evidence type="ECO:0000313" key="4">
    <source>
        <dbReference type="EMBL" id="MBE1606814.1"/>
    </source>
</evidence>
<feature type="domain" description="DUF5667" evidence="3">
    <location>
        <begin position="115"/>
        <end position="162"/>
    </location>
</feature>
<proteinExistence type="predicted"/>
<feature type="region of interest" description="Disordered" evidence="1">
    <location>
        <begin position="378"/>
        <end position="424"/>
    </location>
</feature>
<evidence type="ECO:0000313" key="5">
    <source>
        <dbReference type="Proteomes" id="UP000638648"/>
    </source>
</evidence>
<evidence type="ECO:0000256" key="1">
    <source>
        <dbReference type="SAM" id="MobiDB-lite"/>
    </source>
</evidence>
<dbReference type="EMBL" id="JADBEM010000001">
    <property type="protein sequence ID" value="MBE1606814.1"/>
    <property type="molecule type" value="Genomic_DNA"/>
</dbReference>
<comment type="caution">
    <text evidence="4">The sequence shown here is derived from an EMBL/GenBank/DDBJ whole genome shotgun (WGS) entry which is preliminary data.</text>
</comment>
<organism evidence="4 5">
    <name type="scientific">Actinopolymorpha pittospori</name>
    <dbReference type="NCBI Taxonomy" id="648752"/>
    <lineage>
        <taxon>Bacteria</taxon>
        <taxon>Bacillati</taxon>
        <taxon>Actinomycetota</taxon>
        <taxon>Actinomycetes</taxon>
        <taxon>Propionibacteriales</taxon>
        <taxon>Actinopolymorphaceae</taxon>
        <taxon>Actinopolymorpha</taxon>
    </lineage>
</organism>
<dbReference type="AlphaFoldDB" id="A0A927R9S7"/>
<keyword evidence="5" id="KW-1185">Reference proteome</keyword>
<protein>
    <recommendedName>
        <fullName evidence="3">DUF5667 domain-containing protein</fullName>
    </recommendedName>
</protein>
<gene>
    <name evidence="4" type="ORF">HEB94_003662</name>
</gene>
<name>A0A927R9S7_9ACTN</name>
<feature type="compositionally biased region" description="Polar residues" evidence="1">
    <location>
        <begin position="286"/>
        <end position="300"/>
    </location>
</feature>
<keyword evidence="2" id="KW-1133">Transmembrane helix</keyword>
<dbReference type="Proteomes" id="UP000638648">
    <property type="component" value="Unassembled WGS sequence"/>
</dbReference>
<dbReference type="Pfam" id="PF18915">
    <property type="entry name" value="DUF5667"/>
    <property type="match status" value="1"/>
</dbReference>
<feature type="transmembrane region" description="Helical" evidence="2">
    <location>
        <begin position="90"/>
        <end position="112"/>
    </location>
</feature>
<sequence>MTSLLASRRRAEDFARLVEGSRRRPADPGLAPLQDLVALLRPAPVEPSDAFRAALRERLVSAAADTSRDAVPAGVPIPAMRSAVRTPNRLRIAAVALSVALAGGMAGTAAAARGAQPGEMLYPLKLGLERTEVAVASNPESRGHHYLKQAMARLSEAHRLADGVPIPATDRARVRLARTTLNEFTSSARDGAELLVRAHQIDRSPAPINGIHTFVADARPRLSSLRGFLPTPLADSFAAAVATLDDLDQRAVALCPRCVEPAPGHAPRGVPERRSREPQPAVTVPTGRTESPEGSPSQTMRPGKFPKPTNPGPGLPLPRRTDGSRLPLPHPSGTIELPKPGPSDQEPTPLPTLPLPTLLPLPLPTLLPLPLPTLLPLPLPWPQVADTSWTEPTEQPPPTAGSSSGPPPAEDRRGEVVDLPVDLP</sequence>
<evidence type="ECO:0000256" key="2">
    <source>
        <dbReference type="SAM" id="Phobius"/>
    </source>
</evidence>
<reference evidence="4" key="1">
    <citation type="submission" date="2020-10" db="EMBL/GenBank/DDBJ databases">
        <title>Sequencing the genomes of 1000 actinobacteria strains.</title>
        <authorList>
            <person name="Klenk H.-P."/>
        </authorList>
    </citation>
    <scope>NUCLEOTIDE SEQUENCE</scope>
    <source>
        <strain evidence="4">DSM 45354</strain>
    </source>
</reference>